<name>A0A6L2LNE0_TANCI</name>
<comment type="caution">
    <text evidence="2">The sequence shown here is derived from an EMBL/GenBank/DDBJ whole genome shotgun (WGS) entry which is preliminary data.</text>
</comment>
<dbReference type="GO" id="GO:0004523">
    <property type="term" value="F:RNA-DNA hybrid ribonuclease activity"/>
    <property type="evidence" value="ECO:0007669"/>
    <property type="project" value="InterPro"/>
</dbReference>
<organism evidence="2">
    <name type="scientific">Tanacetum cinerariifolium</name>
    <name type="common">Dalmatian daisy</name>
    <name type="synonym">Chrysanthemum cinerariifolium</name>
    <dbReference type="NCBI Taxonomy" id="118510"/>
    <lineage>
        <taxon>Eukaryota</taxon>
        <taxon>Viridiplantae</taxon>
        <taxon>Streptophyta</taxon>
        <taxon>Embryophyta</taxon>
        <taxon>Tracheophyta</taxon>
        <taxon>Spermatophyta</taxon>
        <taxon>Magnoliopsida</taxon>
        <taxon>eudicotyledons</taxon>
        <taxon>Gunneridae</taxon>
        <taxon>Pentapetalae</taxon>
        <taxon>asterids</taxon>
        <taxon>campanulids</taxon>
        <taxon>Asterales</taxon>
        <taxon>Asteraceae</taxon>
        <taxon>Asteroideae</taxon>
        <taxon>Anthemideae</taxon>
        <taxon>Anthemidinae</taxon>
        <taxon>Tanacetum</taxon>
    </lineage>
</organism>
<accession>A0A6L2LNE0</accession>
<reference evidence="2" key="1">
    <citation type="journal article" date="2019" name="Sci. Rep.">
        <title>Draft genome of Tanacetum cinerariifolium, the natural source of mosquito coil.</title>
        <authorList>
            <person name="Yamashiro T."/>
            <person name="Shiraishi A."/>
            <person name="Satake H."/>
            <person name="Nakayama K."/>
        </authorList>
    </citation>
    <scope>NUCLEOTIDE SEQUENCE</scope>
</reference>
<dbReference type="Gene3D" id="3.30.420.10">
    <property type="entry name" value="Ribonuclease H-like superfamily/Ribonuclease H"/>
    <property type="match status" value="1"/>
</dbReference>
<dbReference type="InterPro" id="IPR002156">
    <property type="entry name" value="RNaseH_domain"/>
</dbReference>
<gene>
    <name evidence="2" type="ORF">Tci_034607</name>
</gene>
<evidence type="ECO:0000259" key="1">
    <source>
        <dbReference type="Pfam" id="PF13456"/>
    </source>
</evidence>
<dbReference type="Pfam" id="PF13456">
    <property type="entry name" value="RVT_3"/>
    <property type="match status" value="1"/>
</dbReference>
<dbReference type="InterPro" id="IPR036397">
    <property type="entry name" value="RNaseH_sf"/>
</dbReference>
<proteinExistence type="predicted"/>
<evidence type="ECO:0000313" key="2">
    <source>
        <dbReference type="EMBL" id="GEU62629.1"/>
    </source>
</evidence>
<dbReference type="GO" id="GO:0003676">
    <property type="term" value="F:nucleic acid binding"/>
    <property type="evidence" value="ECO:0007669"/>
    <property type="project" value="InterPro"/>
</dbReference>
<feature type="domain" description="RNase H type-1" evidence="1">
    <location>
        <begin position="51"/>
        <end position="122"/>
    </location>
</feature>
<dbReference type="EMBL" id="BKCJ010004707">
    <property type="protein sequence ID" value="GEU62629.1"/>
    <property type="molecule type" value="Genomic_DNA"/>
</dbReference>
<sequence length="186" mass="21303">MGIIFSCLTLAKSDKFECENIPCRILKAPEDYEVFKVYFKGFLINDHETVETSFGGIGVAICNLDDYCVFEVRKQVTISRDMEGDVVELLALIEGLNSAVELGIKRVQILCDNHLVYQYELNERPVRVSLATARVTRTELGCISRKKRLIRIWTREEKDIAIVTHNGFLFHTLATFGNDYHPLVRK</sequence>
<protein>
    <submittedName>
        <fullName evidence="2">Phosphoglycerate mutase-like protein 1</fullName>
    </submittedName>
</protein>
<dbReference type="AlphaFoldDB" id="A0A6L2LNE0"/>